<dbReference type="EMBL" id="CP115965">
    <property type="protein sequence ID" value="WZW98442.1"/>
    <property type="molecule type" value="Genomic_DNA"/>
</dbReference>
<dbReference type="SUPFAM" id="SSF51735">
    <property type="entry name" value="NAD(P)-binding Rossmann-fold domains"/>
    <property type="match status" value="1"/>
</dbReference>
<dbReference type="Proteomes" id="UP001434337">
    <property type="component" value="Chromosome"/>
</dbReference>
<dbReference type="Pfam" id="PF03435">
    <property type="entry name" value="Sacchrp_dh_NADP"/>
    <property type="match status" value="1"/>
</dbReference>
<dbReference type="PANTHER" id="PTHR12286">
    <property type="entry name" value="SACCHAROPINE DEHYDROGENASE-LIKE OXIDOREDUCTASE"/>
    <property type="match status" value="1"/>
</dbReference>
<feature type="domain" description="Saccharopine dehydrogenase NADP binding" evidence="2">
    <location>
        <begin position="8"/>
        <end position="111"/>
    </location>
</feature>
<evidence type="ECO:0000259" key="2">
    <source>
        <dbReference type="Pfam" id="PF03435"/>
    </source>
</evidence>
<reference evidence="3 4" key="1">
    <citation type="journal article" date="2023" name="Environ Microbiome">
        <title>A coral-associated actinobacterium mitigates coral bleaching under heat stress.</title>
        <authorList>
            <person name="Li J."/>
            <person name="Zou Y."/>
            <person name="Li Q."/>
            <person name="Zhang J."/>
            <person name="Bourne D.G."/>
            <person name="Lyu Y."/>
            <person name="Liu C."/>
            <person name="Zhang S."/>
        </authorList>
    </citation>
    <scope>NUCLEOTIDE SEQUENCE [LARGE SCALE GENOMIC DNA]</scope>
    <source>
        <strain evidence="3 4">SCSIO 13291</strain>
    </source>
</reference>
<dbReference type="Gene3D" id="3.40.50.720">
    <property type="entry name" value="NAD(P)-binding Rossmann-like Domain"/>
    <property type="match status" value="1"/>
</dbReference>
<gene>
    <name evidence="3" type="ORF">PCC79_16370</name>
</gene>
<proteinExistence type="predicted"/>
<evidence type="ECO:0000313" key="4">
    <source>
        <dbReference type="Proteomes" id="UP001434337"/>
    </source>
</evidence>
<evidence type="ECO:0000256" key="1">
    <source>
        <dbReference type="SAM" id="MobiDB-lite"/>
    </source>
</evidence>
<dbReference type="InterPro" id="IPR051276">
    <property type="entry name" value="Saccharopine_DH-like_oxidrdct"/>
</dbReference>
<dbReference type="RefSeq" id="WP_342372479.1">
    <property type="nucleotide sequence ID" value="NZ_CP115965.1"/>
</dbReference>
<evidence type="ECO:0000313" key="3">
    <source>
        <dbReference type="EMBL" id="WZW98442.1"/>
    </source>
</evidence>
<name>A0ABZ3C858_9ACTN</name>
<organism evidence="3 4">
    <name type="scientific">Propioniciclava soli</name>
    <dbReference type="NCBI Taxonomy" id="2775081"/>
    <lineage>
        <taxon>Bacteria</taxon>
        <taxon>Bacillati</taxon>
        <taxon>Actinomycetota</taxon>
        <taxon>Actinomycetes</taxon>
        <taxon>Propionibacteriales</taxon>
        <taxon>Propionibacteriaceae</taxon>
        <taxon>Propioniciclava</taxon>
    </lineage>
</organism>
<sequence>MTDRELDIVLLGATGFVGSLTAGHLAEHAGGGVRIGLAGRSASRLARLRDDLGEAAADWPLIEVDASDAAGLRAMASRTRVVVTTVGPYARDGRLVVRACAEEGTHYADLTGEPLFVHWSVDTATARARQTGAKIVHSCGFDSVPSDLGVLLLADRADADGEGTLTDTTLVVRSLRGGISGGTLDSARQMAITWRKDPAARRLLADPHLLSPRRDEEPEGAQEKGSLLPAEREPGTGRWLGPFVMASHNARVVRLSNTLTDWSYGRGLRYRELIDLGPGPRGVLRAGGLSAGMGVLFAGLAWKPTRTLLDRLLPAPGEGPDAERRANGRFRLDITTTTTTGARYRAVVAADHDPGYDGTAIMLGESALSLARDDLPERAGVLTPASAMGEALVDRLRAQGFTLTVERLG</sequence>
<accession>A0ABZ3C858</accession>
<protein>
    <submittedName>
        <fullName evidence="3">Saccharopine dehydrogenase NADP-binding domain-containing protein</fullName>
    </submittedName>
</protein>
<dbReference type="InterPro" id="IPR036291">
    <property type="entry name" value="NAD(P)-bd_dom_sf"/>
</dbReference>
<keyword evidence="4" id="KW-1185">Reference proteome</keyword>
<feature type="region of interest" description="Disordered" evidence="1">
    <location>
        <begin position="206"/>
        <end position="234"/>
    </location>
</feature>
<dbReference type="InterPro" id="IPR005097">
    <property type="entry name" value="Sacchrp_dh_NADP-bd"/>
</dbReference>
<dbReference type="PANTHER" id="PTHR12286:SF5">
    <property type="entry name" value="SACCHAROPINE DEHYDROGENASE-LIKE OXIDOREDUCTASE"/>
    <property type="match status" value="1"/>
</dbReference>